<dbReference type="AlphaFoldDB" id="A0A6L5EKF1"/>
<keyword evidence="2" id="KW-0418">Kinase</keyword>
<organism evidence="2 3">
    <name type="scientific">Citrobacter telavivensis</name>
    <dbReference type="NCBI Taxonomy" id="2653932"/>
    <lineage>
        <taxon>Bacteria</taxon>
        <taxon>Pseudomonadati</taxon>
        <taxon>Pseudomonadota</taxon>
        <taxon>Gammaproteobacteria</taxon>
        <taxon>Enterobacterales</taxon>
        <taxon>Enterobacteriaceae</taxon>
        <taxon>Citrobacter</taxon>
    </lineage>
</organism>
<accession>A0A6L5EKF1</accession>
<feature type="non-terminal residue" evidence="2">
    <location>
        <position position="1"/>
    </location>
</feature>
<dbReference type="EMBL" id="WHIY01000110">
    <property type="protein sequence ID" value="MPQ54818.1"/>
    <property type="molecule type" value="Genomic_DNA"/>
</dbReference>
<name>A0A6L5EKF1_9ENTR</name>
<feature type="domain" description="PEP-utilising enzyme mobile" evidence="1">
    <location>
        <begin position="1"/>
        <end position="34"/>
    </location>
</feature>
<dbReference type="InterPro" id="IPR008279">
    <property type="entry name" value="PEP-util_enz_mobile_dom"/>
</dbReference>
<dbReference type="InterPro" id="IPR036637">
    <property type="entry name" value="Phosphohistidine_dom_sf"/>
</dbReference>
<reference evidence="2 3" key="1">
    <citation type="submission" date="2019-10" db="EMBL/GenBank/DDBJ databases">
        <title>Characterization of a new Citrobacter species.</title>
        <authorList>
            <person name="Goncalves Ribeiro T."/>
            <person name="Izdebski R."/>
            <person name="Urbanowicz P."/>
            <person name="Carmeli Y."/>
            <person name="Gniadkowski M."/>
            <person name="Peixe L."/>
        </authorList>
    </citation>
    <scope>NUCLEOTIDE SEQUENCE [LARGE SCALE GENOMIC DNA]</scope>
    <source>
        <strain evidence="2 3">NMI7905_11</strain>
    </source>
</reference>
<gene>
    <name evidence="2" type="ORF">GBB84_28720</name>
</gene>
<dbReference type="RefSeq" id="WP_235922536.1">
    <property type="nucleotide sequence ID" value="NZ_WHIY01000110.1"/>
</dbReference>
<dbReference type="Proteomes" id="UP000475079">
    <property type="component" value="Unassembled WGS sequence"/>
</dbReference>
<keyword evidence="3" id="KW-1185">Reference proteome</keyword>
<dbReference type="Pfam" id="PF00391">
    <property type="entry name" value="PEP-utilizers"/>
    <property type="match status" value="1"/>
</dbReference>
<proteinExistence type="predicted"/>
<dbReference type="SUPFAM" id="SSF52009">
    <property type="entry name" value="Phosphohistidine domain"/>
    <property type="match status" value="1"/>
</dbReference>
<dbReference type="GO" id="GO:0016301">
    <property type="term" value="F:kinase activity"/>
    <property type="evidence" value="ECO:0007669"/>
    <property type="project" value="UniProtKB-KW"/>
</dbReference>
<sequence length="42" mass="4640">HGAIIARAAGIAWLCQQGEALNDIQPGEAITLDMRLQRLIRR</sequence>
<protein>
    <submittedName>
        <fullName evidence="2">Dihydroxyacetone kinase</fullName>
    </submittedName>
</protein>
<evidence type="ECO:0000313" key="3">
    <source>
        <dbReference type="Proteomes" id="UP000475079"/>
    </source>
</evidence>
<evidence type="ECO:0000259" key="1">
    <source>
        <dbReference type="Pfam" id="PF00391"/>
    </source>
</evidence>
<comment type="caution">
    <text evidence="2">The sequence shown here is derived from an EMBL/GenBank/DDBJ whole genome shotgun (WGS) entry which is preliminary data.</text>
</comment>
<evidence type="ECO:0000313" key="2">
    <source>
        <dbReference type="EMBL" id="MPQ54818.1"/>
    </source>
</evidence>
<keyword evidence="2" id="KW-0808">Transferase</keyword>